<dbReference type="SUPFAM" id="SSF90209">
    <property type="entry name" value="Ran binding protein zinc finger-like"/>
    <property type="match status" value="1"/>
</dbReference>
<feature type="compositionally biased region" description="Basic and acidic residues" evidence="1">
    <location>
        <begin position="152"/>
        <end position="172"/>
    </location>
</feature>
<dbReference type="AlphaFoldDB" id="A0AB34JAS8"/>
<sequence length="238" mass="25372">MRRARDWVCDCHAVNLGDRYECFACAAPKSANARAAARQVTAVEDAGPPPLLAAQSVVELHSASSHAARDVQASRPAAYYAAAATRRGGFTAAPFRTAALNAALKEAAAEPRAARGAAKERRQPGRARGAHKEAIDALKAQQQAARVAAEAKLAEERRERERQREARMRERASSAGAGGAPAEAAVGERGDASVGSVDARGEMRVDPNDGNEYTREEFEAYYGGREEWDAAAQARSEL</sequence>
<evidence type="ECO:0000313" key="2">
    <source>
        <dbReference type="EMBL" id="KAL1519135.1"/>
    </source>
</evidence>
<gene>
    <name evidence="2" type="ORF">AB1Y20_003397</name>
</gene>
<reference evidence="2 3" key="1">
    <citation type="journal article" date="2024" name="Science">
        <title>Giant polyketide synthase enzymes in the biosynthesis of giant marine polyether toxins.</title>
        <authorList>
            <person name="Fallon T.R."/>
            <person name="Shende V.V."/>
            <person name="Wierzbicki I.H."/>
            <person name="Pendleton A.L."/>
            <person name="Watervoot N.F."/>
            <person name="Auber R.P."/>
            <person name="Gonzalez D.J."/>
            <person name="Wisecaver J.H."/>
            <person name="Moore B.S."/>
        </authorList>
    </citation>
    <scope>NUCLEOTIDE SEQUENCE [LARGE SCALE GENOMIC DNA]</scope>
    <source>
        <strain evidence="2 3">12B1</strain>
    </source>
</reference>
<dbReference type="EMBL" id="JBGBPQ010000010">
    <property type="protein sequence ID" value="KAL1519135.1"/>
    <property type="molecule type" value="Genomic_DNA"/>
</dbReference>
<organism evidence="2 3">
    <name type="scientific">Prymnesium parvum</name>
    <name type="common">Toxic golden alga</name>
    <dbReference type="NCBI Taxonomy" id="97485"/>
    <lineage>
        <taxon>Eukaryota</taxon>
        <taxon>Haptista</taxon>
        <taxon>Haptophyta</taxon>
        <taxon>Prymnesiophyceae</taxon>
        <taxon>Prymnesiales</taxon>
        <taxon>Prymnesiaceae</taxon>
        <taxon>Prymnesium</taxon>
    </lineage>
</organism>
<evidence type="ECO:0000313" key="3">
    <source>
        <dbReference type="Proteomes" id="UP001515480"/>
    </source>
</evidence>
<comment type="caution">
    <text evidence="2">The sequence shown here is derived from an EMBL/GenBank/DDBJ whole genome shotgun (WGS) entry which is preliminary data.</text>
</comment>
<keyword evidence="3" id="KW-1185">Reference proteome</keyword>
<feature type="compositionally biased region" description="Low complexity" evidence="1">
    <location>
        <begin position="137"/>
        <end position="151"/>
    </location>
</feature>
<proteinExistence type="predicted"/>
<dbReference type="Proteomes" id="UP001515480">
    <property type="component" value="Unassembled WGS sequence"/>
</dbReference>
<protein>
    <recommendedName>
        <fullName evidence="4">RanBP2-type domain-containing protein</fullName>
    </recommendedName>
</protein>
<dbReference type="InterPro" id="IPR036443">
    <property type="entry name" value="Znf_RanBP2_sf"/>
</dbReference>
<feature type="compositionally biased region" description="Basic and acidic residues" evidence="1">
    <location>
        <begin position="111"/>
        <end position="123"/>
    </location>
</feature>
<feature type="region of interest" description="Disordered" evidence="1">
    <location>
        <begin position="111"/>
        <end position="212"/>
    </location>
</feature>
<evidence type="ECO:0000256" key="1">
    <source>
        <dbReference type="SAM" id="MobiDB-lite"/>
    </source>
</evidence>
<evidence type="ECO:0008006" key="4">
    <source>
        <dbReference type="Google" id="ProtNLM"/>
    </source>
</evidence>
<feature type="compositionally biased region" description="Basic and acidic residues" evidence="1">
    <location>
        <begin position="199"/>
        <end position="212"/>
    </location>
</feature>
<accession>A0AB34JAS8</accession>
<name>A0AB34JAS8_PRYPA</name>